<name>A0A392W7S9_9FABA</name>
<evidence type="ECO:0000313" key="1">
    <source>
        <dbReference type="EMBL" id="MCI96728.1"/>
    </source>
</evidence>
<dbReference type="EMBL" id="LXQA011422449">
    <property type="protein sequence ID" value="MCI96728.1"/>
    <property type="molecule type" value="Genomic_DNA"/>
</dbReference>
<dbReference type="AlphaFoldDB" id="A0A392W7S9"/>
<feature type="non-terminal residue" evidence="1">
    <location>
        <position position="55"/>
    </location>
</feature>
<organism evidence="1 2">
    <name type="scientific">Trifolium medium</name>
    <dbReference type="NCBI Taxonomy" id="97028"/>
    <lineage>
        <taxon>Eukaryota</taxon>
        <taxon>Viridiplantae</taxon>
        <taxon>Streptophyta</taxon>
        <taxon>Embryophyta</taxon>
        <taxon>Tracheophyta</taxon>
        <taxon>Spermatophyta</taxon>
        <taxon>Magnoliopsida</taxon>
        <taxon>eudicotyledons</taxon>
        <taxon>Gunneridae</taxon>
        <taxon>Pentapetalae</taxon>
        <taxon>rosids</taxon>
        <taxon>fabids</taxon>
        <taxon>Fabales</taxon>
        <taxon>Fabaceae</taxon>
        <taxon>Papilionoideae</taxon>
        <taxon>50 kb inversion clade</taxon>
        <taxon>NPAAA clade</taxon>
        <taxon>Hologalegina</taxon>
        <taxon>IRL clade</taxon>
        <taxon>Trifolieae</taxon>
        <taxon>Trifolium</taxon>
    </lineage>
</organism>
<reference evidence="1 2" key="1">
    <citation type="journal article" date="2018" name="Front. Plant Sci.">
        <title>Red Clover (Trifolium pratense) and Zigzag Clover (T. medium) - A Picture of Genomic Similarities and Differences.</title>
        <authorList>
            <person name="Dluhosova J."/>
            <person name="Istvanek J."/>
            <person name="Nedelnik J."/>
            <person name="Repkova J."/>
        </authorList>
    </citation>
    <scope>NUCLEOTIDE SEQUENCE [LARGE SCALE GENOMIC DNA]</scope>
    <source>
        <strain evidence="2">cv. 10/8</strain>
        <tissue evidence="1">Leaf</tissue>
    </source>
</reference>
<evidence type="ECO:0000313" key="2">
    <source>
        <dbReference type="Proteomes" id="UP000265520"/>
    </source>
</evidence>
<comment type="caution">
    <text evidence="1">The sequence shown here is derived from an EMBL/GenBank/DDBJ whole genome shotgun (WGS) entry which is preliminary data.</text>
</comment>
<proteinExistence type="predicted"/>
<sequence>METNTQRVVRILDIIHSPALPRSVGLAQIIFPRSLLMDDFNGRGRRSPIRKDPQR</sequence>
<keyword evidence="2" id="KW-1185">Reference proteome</keyword>
<dbReference type="Proteomes" id="UP000265520">
    <property type="component" value="Unassembled WGS sequence"/>
</dbReference>
<accession>A0A392W7S9</accession>
<protein>
    <submittedName>
        <fullName evidence="1">Uncharacterized protein</fullName>
    </submittedName>
</protein>